<comment type="caution">
    <text evidence="2">The sequence shown here is derived from an EMBL/GenBank/DDBJ whole genome shotgun (WGS) entry which is preliminary data.</text>
</comment>
<accession>A0A4U5PMS4</accession>
<name>A0A4U5PMS4_POPAL</name>
<feature type="domain" description="Reverse transcriptase zinc-binding" evidence="1">
    <location>
        <begin position="499"/>
        <end position="583"/>
    </location>
</feature>
<protein>
    <recommendedName>
        <fullName evidence="1">Reverse transcriptase zinc-binding domain-containing protein</fullName>
    </recommendedName>
</protein>
<organism evidence="2">
    <name type="scientific">Populus alba</name>
    <name type="common">White poplar</name>
    <dbReference type="NCBI Taxonomy" id="43335"/>
    <lineage>
        <taxon>Eukaryota</taxon>
        <taxon>Viridiplantae</taxon>
        <taxon>Streptophyta</taxon>
        <taxon>Embryophyta</taxon>
        <taxon>Tracheophyta</taxon>
        <taxon>Spermatophyta</taxon>
        <taxon>Magnoliopsida</taxon>
        <taxon>eudicotyledons</taxon>
        <taxon>Gunneridae</taxon>
        <taxon>Pentapetalae</taxon>
        <taxon>rosids</taxon>
        <taxon>fabids</taxon>
        <taxon>Malpighiales</taxon>
        <taxon>Salicaceae</taxon>
        <taxon>Saliceae</taxon>
        <taxon>Populus</taxon>
    </lineage>
</organism>
<dbReference type="EMBL" id="RCHU01000697">
    <property type="protein sequence ID" value="TKR98070.1"/>
    <property type="molecule type" value="Genomic_DNA"/>
</dbReference>
<gene>
    <name evidence="2" type="ORF">D5086_0000206710</name>
</gene>
<dbReference type="PANTHER" id="PTHR33116">
    <property type="entry name" value="REVERSE TRANSCRIPTASE ZINC-BINDING DOMAIN-CONTAINING PROTEIN-RELATED-RELATED"/>
    <property type="match status" value="1"/>
</dbReference>
<reference evidence="2" key="1">
    <citation type="submission" date="2018-10" db="EMBL/GenBank/DDBJ databases">
        <title>Population genomic analysis revealed the cold adaptation of white poplar.</title>
        <authorList>
            <person name="Liu Y.-J."/>
        </authorList>
    </citation>
    <scope>NUCLEOTIDE SEQUENCE [LARGE SCALE GENOMIC DNA]</scope>
    <source>
        <strain evidence="2">PAL-ZL1</strain>
    </source>
</reference>
<dbReference type="PANTHER" id="PTHR33116:SF84">
    <property type="entry name" value="RNA-DIRECTED DNA POLYMERASE"/>
    <property type="match status" value="1"/>
</dbReference>
<evidence type="ECO:0000313" key="2">
    <source>
        <dbReference type="EMBL" id="TKR98070.1"/>
    </source>
</evidence>
<evidence type="ECO:0000259" key="1">
    <source>
        <dbReference type="Pfam" id="PF13966"/>
    </source>
</evidence>
<dbReference type="STRING" id="43335.A0A4U5PMS4"/>
<sequence length="690" mass="79169">MVLSFLSPGQHRHSSFKFLNIWVDHVDFLSTVASSWHMPIPGNPMFQLTSKLRRLKPALKNLHYQHTDNITSRVTQAKASWDAAQFVLDNNPTSEDAISTERAYPAAYMQLCKDKESYYKKKSRVQWLALGDRNTSFFHKSLLHCQIRNKIHNLQDDADNKAPGPDGYNALFFKKSWDIIKHEFIAAISLDRFSSLSSLQINLAKSSLYLSGIDTTLRNCIADSIGIQETNLPVKYLGVPLISTRLTHTDCIPLVERIIARIKLWTSSSLTYAGRLQLIKSVLFSIQVYWSSIFILPCATIQKLESILAGFLWRGTSLSSAGAKVAWHAICYPEQEGGLGVKQLKIWNQAATLKHIWNLLTNKNTVWTSWIHAVLLRGKSFWQIPMPSNPSWTWRKILQSRDLCRGWFTVNIGNGSSTFLWYDYWLPGGKRLIDMHTLRTLTATGLPWNARVSSIITKGHWNFPLHTTELHASWQTIVSLPQPQHEDHCVWKGNSSGDFSIKSAWDLLRDKRPATNIHLLLWFKDHIPRQSFILWLAALGRLRTMDRLHSAGIIRNRTCILCGIQTETHAHLFFDCPTSQTVWRTVNARANIYWPCCTWPNILHWGSTNYSRKDDITHLIACFLLSSTVYILWFERNKRVFNNQYQTATNIAEEVFQQVRTQLTTMQFAGHIPTAICNIWGIIQDHNTTA</sequence>
<dbReference type="AlphaFoldDB" id="A0A4U5PMS4"/>
<dbReference type="Pfam" id="PF13966">
    <property type="entry name" value="zf-RVT"/>
    <property type="match status" value="1"/>
</dbReference>
<proteinExistence type="predicted"/>
<dbReference type="InterPro" id="IPR026960">
    <property type="entry name" value="RVT-Znf"/>
</dbReference>